<dbReference type="EMBL" id="KV016723">
    <property type="protein sequence ID" value="KZV19290.1"/>
    <property type="molecule type" value="Genomic_DNA"/>
</dbReference>
<proteinExistence type="predicted"/>
<dbReference type="OrthoDB" id="1751334at2759"/>
<accession>A0A2Z7AC34</accession>
<gene>
    <name evidence="2" type="ORF">F511_27772</name>
</gene>
<reference evidence="2 3" key="1">
    <citation type="journal article" date="2015" name="Proc. Natl. Acad. Sci. U.S.A.">
        <title>The resurrection genome of Boea hygrometrica: A blueprint for survival of dehydration.</title>
        <authorList>
            <person name="Xiao L."/>
            <person name="Yang G."/>
            <person name="Zhang L."/>
            <person name="Yang X."/>
            <person name="Zhao S."/>
            <person name="Ji Z."/>
            <person name="Zhou Q."/>
            <person name="Hu M."/>
            <person name="Wang Y."/>
            <person name="Chen M."/>
            <person name="Xu Y."/>
            <person name="Jin H."/>
            <person name="Xiao X."/>
            <person name="Hu G."/>
            <person name="Bao F."/>
            <person name="Hu Y."/>
            <person name="Wan P."/>
            <person name="Li L."/>
            <person name="Deng X."/>
            <person name="Kuang T."/>
            <person name="Xiang C."/>
            <person name="Zhu J.K."/>
            <person name="Oliver M.J."/>
            <person name="He Y."/>
        </authorList>
    </citation>
    <scope>NUCLEOTIDE SEQUENCE [LARGE SCALE GENOMIC DNA]</scope>
    <source>
        <strain evidence="3">cv. XS01</strain>
    </source>
</reference>
<sequence length="249" mass="28372">MHRPDRCLQQFGMRQGIPPRPTNDDQLHQLTRQRRSNFDWAAFHRHFVDMWNNSYNLLIDGEYILPVPTTLIGYRPIDANYRNVMPIPSDSQHPSSARYPDEPGPLTTHFHTTTQIEGALGLTADSSFYTPQEPRVSQSLDHGFHTSFGGSFTQLLQSDFHAFTTHMCPSFNMSPIPYPDMATHDSGLSTRVVQDPLEGDDDHGRGRRVGLLDVLGVGLEDIGITISDVNDVLVHYYFFYYILTCLFRL</sequence>
<feature type="region of interest" description="Disordered" evidence="1">
    <location>
        <begin position="1"/>
        <end position="25"/>
    </location>
</feature>
<organism evidence="2 3">
    <name type="scientific">Dorcoceras hygrometricum</name>
    <dbReference type="NCBI Taxonomy" id="472368"/>
    <lineage>
        <taxon>Eukaryota</taxon>
        <taxon>Viridiplantae</taxon>
        <taxon>Streptophyta</taxon>
        <taxon>Embryophyta</taxon>
        <taxon>Tracheophyta</taxon>
        <taxon>Spermatophyta</taxon>
        <taxon>Magnoliopsida</taxon>
        <taxon>eudicotyledons</taxon>
        <taxon>Gunneridae</taxon>
        <taxon>Pentapetalae</taxon>
        <taxon>asterids</taxon>
        <taxon>lamiids</taxon>
        <taxon>Lamiales</taxon>
        <taxon>Gesneriaceae</taxon>
        <taxon>Didymocarpoideae</taxon>
        <taxon>Trichosporeae</taxon>
        <taxon>Loxocarpinae</taxon>
        <taxon>Dorcoceras</taxon>
    </lineage>
</organism>
<dbReference type="Proteomes" id="UP000250235">
    <property type="component" value="Unassembled WGS sequence"/>
</dbReference>
<keyword evidence="3" id="KW-1185">Reference proteome</keyword>
<name>A0A2Z7AC34_9LAMI</name>
<protein>
    <submittedName>
        <fullName evidence="2">Mucin-5AC-like</fullName>
    </submittedName>
</protein>
<evidence type="ECO:0000256" key="1">
    <source>
        <dbReference type="SAM" id="MobiDB-lite"/>
    </source>
</evidence>
<evidence type="ECO:0000313" key="3">
    <source>
        <dbReference type="Proteomes" id="UP000250235"/>
    </source>
</evidence>
<dbReference type="AlphaFoldDB" id="A0A2Z7AC34"/>
<evidence type="ECO:0000313" key="2">
    <source>
        <dbReference type="EMBL" id="KZV19290.1"/>
    </source>
</evidence>